<dbReference type="AlphaFoldDB" id="A0A7W3T1F3"/>
<dbReference type="Proteomes" id="UP000530234">
    <property type="component" value="Unassembled WGS sequence"/>
</dbReference>
<keyword evidence="1" id="KW-0732">Signal</keyword>
<gene>
    <name evidence="2" type="ORF">FOE67_06580</name>
</gene>
<evidence type="ECO:0000313" key="2">
    <source>
        <dbReference type="EMBL" id="MBB0229184.1"/>
    </source>
</evidence>
<proteinExistence type="predicted"/>
<feature type="signal peptide" evidence="1">
    <location>
        <begin position="1"/>
        <end position="30"/>
    </location>
</feature>
<dbReference type="RefSeq" id="WP_182661419.1">
    <property type="nucleotide sequence ID" value="NZ_VKHS01000094.1"/>
</dbReference>
<organism evidence="2 3">
    <name type="scientific">Streptomyces calidiresistens</name>
    <dbReference type="NCBI Taxonomy" id="1485586"/>
    <lineage>
        <taxon>Bacteria</taxon>
        <taxon>Bacillati</taxon>
        <taxon>Actinomycetota</taxon>
        <taxon>Actinomycetes</taxon>
        <taxon>Kitasatosporales</taxon>
        <taxon>Streptomycetaceae</taxon>
        <taxon>Streptomyces</taxon>
    </lineage>
</organism>
<accession>A0A7W3T1F3</accession>
<name>A0A7W3T1F3_9ACTN</name>
<feature type="chain" id="PRO_5030758202" evidence="1">
    <location>
        <begin position="31"/>
        <end position="109"/>
    </location>
</feature>
<comment type="caution">
    <text evidence="2">The sequence shown here is derived from an EMBL/GenBank/DDBJ whole genome shotgun (WGS) entry which is preliminary data.</text>
</comment>
<evidence type="ECO:0000256" key="1">
    <source>
        <dbReference type="SAM" id="SignalP"/>
    </source>
</evidence>
<evidence type="ECO:0000313" key="3">
    <source>
        <dbReference type="Proteomes" id="UP000530234"/>
    </source>
</evidence>
<sequence>MAKKSMIPGGVAALLLGAVVLLGSVPAAQAAGSSARLNNCWSTWGSTGTAAHCVNTSVTGDYRNEAHCGGIDYNRASGWHRIAKGSTVDPWGRLECAWSIRSSDLAFRY</sequence>
<keyword evidence="3" id="KW-1185">Reference proteome</keyword>
<protein>
    <submittedName>
        <fullName evidence="2">Uncharacterized protein</fullName>
    </submittedName>
</protein>
<reference evidence="3" key="1">
    <citation type="submission" date="2019-10" db="EMBL/GenBank/DDBJ databases">
        <title>Streptomyces sp. nov., a novel actinobacterium isolated from alkaline environment.</title>
        <authorList>
            <person name="Golinska P."/>
        </authorList>
    </citation>
    <scope>NUCLEOTIDE SEQUENCE [LARGE SCALE GENOMIC DNA]</scope>
    <source>
        <strain evidence="3">DSM 42108</strain>
    </source>
</reference>
<dbReference type="EMBL" id="VKHS01000094">
    <property type="protein sequence ID" value="MBB0229184.1"/>
    <property type="molecule type" value="Genomic_DNA"/>
</dbReference>